<accession>A0A9P5XBD0</accession>
<comment type="caution">
    <text evidence="2">The sequence shown here is derived from an EMBL/GenBank/DDBJ whole genome shotgun (WGS) entry which is preliminary data.</text>
</comment>
<dbReference type="AlphaFoldDB" id="A0A9P5XBD0"/>
<dbReference type="OrthoDB" id="2894483at2759"/>
<keyword evidence="3" id="KW-1185">Reference proteome</keyword>
<feature type="region of interest" description="Disordered" evidence="1">
    <location>
        <begin position="561"/>
        <end position="667"/>
    </location>
</feature>
<feature type="region of interest" description="Disordered" evidence="1">
    <location>
        <begin position="312"/>
        <end position="333"/>
    </location>
</feature>
<sequence length="790" mass="85110">MGNINDKNAQDTRKADPRGVLLDPKGHFDPWTDKNEARAIEAALCPGINPHYPPSPIADHLRFGDQTNPLDVVRQSLSMLLDEEDESSSEEVFGTPLQATSFQPTDAEETEDTSLPLSDSIIPETFEAAENTEPFILPTTVPTVFIRTPGSILHEVHSLETIEELNEDGALLNLGSDICDDESSLSSLGNPMAPLTINIETLAPFESTTAIPEQALEHSPFAFASNNPRVTLEQNFDIPIAPSHDLIPALTIDEESDVVGVLSPLMLAPPTLTRVNGVEERIRVSDLQEAGAEINSQDVLYVSREVGCHPDNRKSSVPFPEISAPESNSDATPYAPHLSTISLPEFSLAESAALFVSESLAHEVPGLGLIGPKVAGTVEHESSRLIIATLISPRVPDAATECKEVLTLEALPIHATRAVGDESTSSFHAESSELSLERENGPFITHLSIGIQASTVEDEIDLIQVKINNLNLNPPDNDPPPPSPPSASQRAPVLTQEKQTVTPEPCSPKLYPAIPEIRTYADATNIAIQHPELAKEVLQMPLASHHSSSTIDRFTQRIEEREGPKHTPDRPNWAKASAHGDVTAMSNPTSSGETLNRSIHTPSKPNWAAAPVLESAPTPSKAGRSQKERSRRRRGKETHVRGNNSNPESPQPTAGPSNQPKPTTTSVVSGALKFEESRKRISSFEFVPTQEQRKVAANRQKVSKWISDSSASAMGSPKSNTERGSIATPSYSVFLMDSVSDRMANEGLGVNTNFGGVPLSPASRMAEALAARKALKRGSNANKSLGVCDI</sequence>
<gene>
    <name evidence="2" type="ORF">P691DRAFT_58834</name>
</gene>
<feature type="compositionally biased region" description="Polar residues" evidence="1">
    <location>
        <begin position="641"/>
        <end position="667"/>
    </location>
</feature>
<feature type="region of interest" description="Disordered" evidence="1">
    <location>
        <begin position="1"/>
        <end position="29"/>
    </location>
</feature>
<proteinExistence type="predicted"/>
<evidence type="ECO:0000256" key="1">
    <source>
        <dbReference type="SAM" id="MobiDB-lite"/>
    </source>
</evidence>
<dbReference type="EMBL" id="MU151168">
    <property type="protein sequence ID" value="KAF9448247.1"/>
    <property type="molecule type" value="Genomic_DNA"/>
</dbReference>
<organism evidence="2 3">
    <name type="scientific">Macrolepiota fuliginosa MF-IS2</name>
    <dbReference type="NCBI Taxonomy" id="1400762"/>
    <lineage>
        <taxon>Eukaryota</taxon>
        <taxon>Fungi</taxon>
        <taxon>Dikarya</taxon>
        <taxon>Basidiomycota</taxon>
        <taxon>Agaricomycotina</taxon>
        <taxon>Agaricomycetes</taxon>
        <taxon>Agaricomycetidae</taxon>
        <taxon>Agaricales</taxon>
        <taxon>Agaricineae</taxon>
        <taxon>Agaricaceae</taxon>
        <taxon>Macrolepiota</taxon>
    </lineage>
</organism>
<feature type="region of interest" description="Disordered" evidence="1">
    <location>
        <begin position="81"/>
        <end position="115"/>
    </location>
</feature>
<feature type="compositionally biased region" description="Basic and acidic residues" evidence="1">
    <location>
        <begin position="8"/>
        <end position="17"/>
    </location>
</feature>
<evidence type="ECO:0000313" key="2">
    <source>
        <dbReference type="EMBL" id="KAF9448247.1"/>
    </source>
</evidence>
<reference evidence="2" key="1">
    <citation type="submission" date="2020-11" db="EMBL/GenBank/DDBJ databases">
        <authorList>
            <consortium name="DOE Joint Genome Institute"/>
            <person name="Ahrendt S."/>
            <person name="Riley R."/>
            <person name="Andreopoulos W."/>
            <person name="Labutti K."/>
            <person name="Pangilinan J."/>
            <person name="Ruiz-Duenas F.J."/>
            <person name="Barrasa J.M."/>
            <person name="Sanchez-Garcia M."/>
            <person name="Camarero S."/>
            <person name="Miyauchi S."/>
            <person name="Serrano A."/>
            <person name="Linde D."/>
            <person name="Babiker R."/>
            <person name="Drula E."/>
            <person name="Ayuso-Fernandez I."/>
            <person name="Pacheco R."/>
            <person name="Padilla G."/>
            <person name="Ferreira P."/>
            <person name="Barriuso J."/>
            <person name="Kellner H."/>
            <person name="Castanera R."/>
            <person name="Alfaro M."/>
            <person name="Ramirez L."/>
            <person name="Pisabarro A.G."/>
            <person name="Kuo A."/>
            <person name="Tritt A."/>
            <person name="Lipzen A."/>
            <person name="He G."/>
            <person name="Yan M."/>
            <person name="Ng V."/>
            <person name="Cullen D."/>
            <person name="Martin F."/>
            <person name="Rosso M.-N."/>
            <person name="Henrissat B."/>
            <person name="Hibbett D."/>
            <person name="Martinez A.T."/>
            <person name="Grigoriev I.V."/>
        </authorList>
    </citation>
    <scope>NUCLEOTIDE SEQUENCE</scope>
    <source>
        <strain evidence="2">MF-IS2</strain>
    </source>
</reference>
<feature type="compositionally biased region" description="Pro residues" evidence="1">
    <location>
        <begin position="476"/>
        <end position="485"/>
    </location>
</feature>
<dbReference type="Proteomes" id="UP000807342">
    <property type="component" value="Unassembled WGS sequence"/>
</dbReference>
<feature type="region of interest" description="Disordered" evidence="1">
    <location>
        <begin position="471"/>
        <end position="509"/>
    </location>
</feature>
<name>A0A9P5XBD0_9AGAR</name>
<evidence type="ECO:0000313" key="3">
    <source>
        <dbReference type="Proteomes" id="UP000807342"/>
    </source>
</evidence>
<feature type="compositionally biased region" description="Polar residues" evidence="1">
    <location>
        <begin position="584"/>
        <end position="604"/>
    </location>
</feature>
<protein>
    <submittedName>
        <fullName evidence="2">Uncharacterized protein</fullName>
    </submittedName>
</protein>